<feature type="region of interest" description="Disordered" evidence="1">
    <location>
        <begin position="1"/>
        <end position="27"/>
    </location>
</feature>
<dbReference type="EMBL" id="BNCO01000020">
    <property type="protein sequence ID" value="GIL54966.1"/>
    <property type="molecule type" value="Genomic_DNA"/>
</dbReference>
<name>A0A8J4F2H7_9CHLO</name>
<gene>
    <name evidence="2" type="ORF">Vafri_10648</name>
</gene>
<feature type="region of interest" description="Disordered" evidence="1">
    <location>
        <begin position="116"/>
        <end position="136"/>
    </location>
</feature>
<protein>
    <submittedName>
        <fullName evidence="2">Uncharacterized protein</fullName>
    </submittedName>
</protein>
<evidence type="ECO:0000313" key="2">
    <source>
        <dbReference type="EMBL" id="GIL54966.1"/>
    </source>
</evidence>
<comment type="caution">
    <text evidence="2">The sequence shown here is derived from an EMBL/GenBank/DDBJ whole genome shotgun (WGS) entry which is preliminary data.</text>
</comment>
<evidence type="ECO:0000313" key="3">
    <source>
        <dbReference type="Proteomes" id="UP000747399"/>
    </source>
</evidence>
<feature type="compositionally biased region" description="Pro residues" evidence="1">
    <location>
        <begin position="123"/>
        <end position="136"/>
    </location>
</feature>
<evidence type="ECO:0000256" key="1">
    <source>
        <dbReference type="SAM" id="MobiDB-lite"/>
    </source>
</evidence>
<sequence>MRESPHAMFANACGSQPGGPEAEAAAATAPPTALRTCMSAYGKPILPMPYTTIDKPTVDMQSKRPGSAKRAISVTSSCLAGGRLCMDAPSLPNAQTRSCSERLSRDGTRVRRVAATASTRRCIPPPPPLPPSFTRL</sequence>
<dbReference type="Proteomes" id="UP000747399">
    <property type="component" value="Unassembled WGS sequence"/>
</dbReference>
<keyword evidence="3" id="KW-1185">Reference proteome</keyword>
<organism evidence="2 3">
    <name type="scientific">Volvox africanus</name>
    <dbReference type="NCBI Taxonomy" id="51714"/>
    <lineage>
        <taxon>Eukaryota</taxon>
        <taxon>Viridiplantae</taxon>
        <taxon>Chlorophyta</taxon>
        <taxon>core chlorophytes</taxon>
        <taxon>Chlorophyceae</taxon>
        <taxon>CS clade</taxon>
        <taxon>Chlamydomonadales</taxon>
        <taxon>Volvocaceae</taxon>
        <taxon>Volvox</taxon>
    </lineage>
</organism>
<reference evidence="2" key="1">
    <citation type="journal article" date="2021" name="Proc. Natl. Acad. Sci. U.S.A.">
        <title>Three genomes in the algal genus Volvox reveal the fate of a haploid sex-determining region after a transition to homothallism.</title>
        <authorList>
            <person name="Yamamoto K."/>
            <person name="Hamaji T."/>
            <person name="Kawai-Toyooka H."/>
            <person name="Matsuzaki R."/>
            <person name="Takahashi F."/>
            <person name="Nishimura Y."/>
            <person name="Kawachi M."/>
            <person name="Noguchi H."/>
            <person name="Minakuchi Y."/>
            <person name="Umen J.G."/>
            <person name="Toyoda A."/>
            <person name="Nozaki H."/>
        </authorList>
    </citation>
    <scope>NUCLEOTIDE SEQUENCE</scope>
    <source>
        <strain evidence="2">NIES-3780</strain>
    </source>
</reference>
<proteinExistence type="predicted"/>
<feature type="compositionally biased region" description="Low complexity" evidence="1">
    <location>
        <begin position="18"/>
        <end position="27"/>
    </location>
</feature>
<accession>A0A8J4F2H7</accession>
<dbReference type="AlphaFoldDB" id="A0A8J4F2H7"/>